<dbReference type="EMBL" id="CAJNDS010002580">
    <property type="protein sequence ID" value="CAE7533103.1"/>
    <property type="molecule type" value="Genomic_DNA"/>
</dbReference>
<feature type="compositionally biased region" description="Polar residues" evidence="1">
    <location>
        <begin position="1094"/>
        <end position="1105"/>
    </location>
</feature>
<protein>
    <recommendedName>
        <fullName evidence="2">Reverse transcriptase domain-containing protein</fullName>
    </recommendedName>
</protein>
<dbReference type="PANTHER" id="PTHR47027:SF20">
    <property type="entry name" value="REVERSE TRANSCRIPTASE-LIKE PROTEIN WITH RNA-DIRECTED DNA POLYMERASE DOMAIN"/>
    <property type="match status" value="1"/>
</dbReference>
<dbReference type="SUPFAM" id="SSF54001">
    <property type="entry name" value="Cysteine proteinases"/>
    <property type="match status" value="1"/>
</dbReference>
<comment type="caution">
    <text evidence="3">The sequence shown here is derived from an EMBL/GenBank/DDBJ whole genome shotgun (WGS) entry which is preliminary data.</text>
</comment>
<reference evidence="3" key="1">
    <citation type="submission" date="2021-02" db="EMBL/GenBank/DDBJ databases">
        <authorList>
            <person name="Dougan E. K."/>
            <person name="Rhodes N."/>
            <person name="Thang M."/>
            <person name="Chan C."/>
        </authorList>
    </citation>
    <scope>NUCLEOTIDE SEQUENCE</scope>
</reference>
<name>A0A812THD9_9DINO</name>
<evidence type="ECO:0000259" key="2">
    <source>
        <dbReference type="PROSITE" id="PS50878"/>
    </source>
</evidence>
<feature type="compositionally biased region" description="Basic and acidic residues" evidence="1">
    <location>
        <begin position="1106"/>
        <end position="1119"/>
    </location>
</feature>
<dbReference type="PANTHER" id="PTHR47027">
    <property type="entry name" value="REVERSE TRANSCRIPTASE DOMAIN-CONTAINING PROTEIN"/>
    <property type="match status" value="1"/>
</dbReference>
<dbReference type="InterPro" id="IPR043128">
    <property type="entry name" value="Rev_trsase/Diguanyl_cyclase"/>
</dbReference>
<dbReference type="OrthoDB" id="6766060at2759"/>
<accession>A0A812THD9</accession>
<dbReference type="PROSITE" id="PS50878">
    <property type="entry name" value="RT_POL"/>
    <property type="match status" value="1"/>
</dbReference>
<dbReference type="InterPro" id="IPR013087">
    <property type="entry name" value="Znf_C2H2_type"/>
</dbReference>
<dbReference type="SUPFAM" id="SSF56672">
    <property type="entry name" value="DNA/RNA polymerases"/>
    <property type="match status" value="1"/>
</dbReference>
<evidence type="ECO:0000256" key="1">
    <source>
        <dbReference type="SAM" id="MobiDB-lite"/>
    </source>
</evidence>
<dbReference type="InterPro" id="IPR043502">
    <property type="entry name" value="DNA/RNA_pol_sf"/>
</dbReference>
<dbReference type="InterPro" id="IPR000477">
    <property type="entry name" value="RT_dom"/>
</dbReference>
<gene>
    <name evidence="3" type="ORF">SNAT2548_LOCUS29871</name>
</gene>
<dbReference type="Gene3D" id="3.90.70.10">
    <property type="entry name" value="Cysteine proteinases"/>
    <property type="match status" value="1"/>
</dbReference>
<dbReference type="Proteomes" id="UP000604046">
    <property type="component" value="Unassembled WGS sequence"/>
</dbReference>
<proteinExistence type="predicted"/>
<organism evidence="3 4">
    <name type="scientific">Symbiodinium natans</name>
    <dbReference type="NCBI Taxonomy" id="878477"/>
    <lineage>
        <taxon>Eukaryota</taxon>
        <taxon>Sar</taxon>
        <taxon>Alveolata</taxon>
        <taxon>Dinophyceae</taxon>
        <taxon>Suessiales</taxon>
        <taxon>Symbiodiniaceae</taxon>
        <taxon>Symbiodinium</taxon>
    </lineage>
</organism>
<feature type="region of interest" description="Disordered" evidence="1">
    <location>
        <begin position="811"/>
        <end position="877"/>
    </location>
</feature>
<evidence type="ECO:0000313" key="4">
    <source>
        <dbReference type="Proteomes" id="UP000604046"/>
    </source>
</evidence>
<sequence>MDRGRREVFPLLREVEGVLTISYLRQQQWAELRTWLRTAADKYDVIALQETHWQETTEFDVEGWHCVSSANKGPPPHRKAEDDFFQRLVQGHGLADHEVLVKDLATWHKQAVSLAKKQRVADFTKEVDHSDGYLVAAEEELLLMKDHAKAVFQRHDRLDVLVNTLPQLQAPALAKHIGSIRRGLSDALSRVSQHSQPELVGGICFALDLSQAFDMVRRQDLMDTLQEANVPIAVQNLVAPLHTDSRYKVRSQQRTCEVESTTGIKQGCKLAPTLFSMLTGKLFKELSTVVGKERMQQSLTGYADDMTIHHNISNWEDLLKAHHMIAELLRIVRKYGFKVNPEKCHLMVKLVGTASSRAHKLFSRVHKDAQGNKHRLWRIGSTKAQESFPQSTSFKYLGAYVSYGNQEKLSLTHRLQEGNAKLQQVRRYVHNRRHSGPKSRLKIWFSTVWATVSAGLVDIGLTADTAKQLRGWFARKIRAVLNRPVHLTGTSTERLYEEFSLKDPVQILRDRQANRVTSLQGRIWQAGQSQSALRKEATESLTHDDTSSPDSDVSLTAQALQYAEMVLHEYDALLTASHATAEEPTHKCRLCSFSSNSEQGLKIHEVKKHREQLDRYVPKSFLPEHSKNGLPTCAACSKEFALWKGLKDHLLSGACPNPDALRALDARTFELQTQQSATEVMHAWSKAYLESTKDTHTVTQLARQHDSRHFVQHCVICGFWTPDHTKVKSHIHQEHRKAWDALHTDTAEKCRKLGAEIFKGSSCPYCRKPVTDRRKHPEQCGVLFQIILGDSFLHQHRTTTGPIQAFFTNAASRPKSEQKQHQQQSTTPSTPKKPTGQLQTPLSFSSNRPESSQPVSGPSFSHAHSMSSSSSLSPSSPPAALSALARLQLKNTSNYCYINATILSLLSTSIIAPNLRSLQALHTLLKGPEGTVGPTALNVVNSFQLRNLLPRWRFDGTQQDSAEFLQCLLTAASDIPLTRRWATVDPATGRLADEGGPIVMLLQHSTSSTLQSLIDAWSVAPPDSALMGQQTHAILAVARFTGAGKNHHPVTAINGDLIIPVLQGGVISREHAFVQSCIFHIGPSPHSGHYRTIWRSSPTSPWQSTDDQRSSQRATESDQRQVRHGSYLFFLTFRAEVPAIVTL</sequence>
<feature type="compositionally biased region" description="Low complexity" evidence="1">
    <location>
        <begin position="856"/>
        <end position="877"/>
    </location>
</feature>
<feature type="compositionally biased region" description="Low complexity" evidence="1">
    <location>
        <begin position="821"/>
        <end position="837"/>
    </location>
</feature>
<dbReference type="InterPro" id="IPR038765">
    <property type="entry name" value="Papain-like_cys_pep_sf"/>
</dbReference>
<dbReference type="Gene3D" id="3.30.70.270">
    <property type="match status" value="1"/>
</dbReference>
<feature type="domain" description="Reverse transcriptase" evidence="2">
    <location>
        <begin position="125"/>
        <end position="401"/>
    </location>
</feature>
<dbReference type="SMART" id="SM00355">
    <property type="entry name" value="ZnF_C2H2"/>
    <property type="match status" value="2"/>
</dbReference>
<feature type="compositionally biased region" description="Polar residues" evidence="1">
    <location>
        <begin position="838"/>
        <end position="855"/>
    </location>
</feature>
<feature type="region of interest" description="Disordered" evidence="1">
    <location>
        <begin position="1090"/>
        <end position="1119"/>
    </location>
</feature>
<dbReference type="AlphaFoldDB" id="A0A812THD9"/>
<dbReference type="Pfam" id="PF00078">
    <property type="entry name" value="RVT_1"/>
    <property type="match status" value="1"/>
</dbReference>
<evidence type="ECO:0000313" key="3">
    <source>
        <dbReference type="EMBL" id="CAE7533103.1"/>
    </source>
</evidence>
<keyword evidence="4" id="KW-1185">Reference proteome</keyword>